<feature type="domain" description="AprE-like beta-barrel" evidence="11">
    <location>
        <begin position="366"/>
        <end position="454"/>
    </location>
</feature>
<dbReference type="PANTHER" id="PTHR30386">
    <property type="entry name" value="MEMBRANE FUSION SUBUNIT OF EMRAB-TOLC MULTIDRUG EFFLUX PUMP"/>
    <property type="match status" value="1"/>
</dbReference>
<gene>
    <name evidence="12" type="ORF">JT25_010205</name>
</gene>
<dbReference type="NCBIfam" id="TIGR01843">
    <property type="entry name" value="type_I_hlyD"/>
    <property type="match status" value="1"/>
</dbReference>
<keyword evidence="8" id="KW-0472">Membrane</keyword>
<dbReference type="InterPro" id="IPR006144">
    <property type="entry name" value="Secretion_HlyD_CS"/>
</dbReference>
<dbReference type="InterPro" id="IPR010129">
    <property type="entry name" value="T1SS_HlyD"/>
</dbReference>
<dbReference type="GO" id="GO:0009306">
    <property type="term" value="P:protein secretion"/>
    <property type="evidence" value="ECO:0007669"/>
    <property type="project" value="InterPro"/>
</dbReference>
<sequence length="477" mass="52536">MLKLQASLDLLHRYRQAFRHAWSRRAELDSVPRLAHESAFLPAALALQETPVSPAPRVAIWLLIGFALLAVLWACFGRIDIVATAQGKIVPNDRVKTLQPLETATVKAIHVNDGQAVKAGDVLIELDATAADADTASIANDLRTAQLTAARDSAFLQSLAALQNGKPQKPQLQAPETMPMEQVQHEQRLLDGEWQELTSKLERLEADKSSRQAALRSVQATVAKLAQSAPIARRLAEDYQQLQAKKFVSSHNYLEREQARIEQEGELATQREKQQELSAAIQEAAKQQSELLAAARRTALDRLHDSEQKIETYTQAGIKARQRGQLLTLTAPVDGIVQQLAIHTVGGVVTPAQPLLIVVPADQAMEIEAFVENKDIGFVNPGQAAEIKIETFPYTKYGTLHGAVTHVSSDAINDEKRGLIYSSRVKLPRTTMAVENKTVNLTPGMAVTVEVKTGQRRVIEYFLSPLIEHVGESLRER</sequence>
<evidence type="ECO:0000256" key="8">
    <source>
        <dbReference type="ARBA" id="ARBA00023136"/>
    </source>
</evidence>
<dbReference type="KEGG" id="mdn:JT25_010205"/>
<evidence type="ECO:0000256" key="9">
    <source>
        <dbReference type="RuleBase" id="RU365093"/>
    </source>
</evidence>
<organism evidence="12 13">
    <name type="scientific">Methylomonas denitrificans</name>
    <dbReference type="NCBI Taxonomy" id="1538553"/>
    <lineage>
        <taxon>Bacteria</taxon>
        <taxon>Pseudomonadati</taxon>
        <taxon>Pseudomonadota</taxon>
        <taxon>Gammaproteobacteria</taxon>
        <taxon>Methylococcales</taxon>
        <taxon>Methylococcaceae</taxon>
        <taxon>Methylomonas</taxon>
    </lineage>
</organism>
<dbReference type="InterPro" id="IPR059040">
    <property type="entry name" value="HH_CyaD-like"/>
</dbReference>
<comment type="similarity">
    <text evidence="2 9">Belongs to the membrane fusion protein (MFP) (TC 8.A.1) family.</text>
</comment>
<evidence type="ECO:0000259" key="10">
    <source>
        <dbReference type="Pfam" id="PF25988"/>
    </source>
</evidence>
<keyword evidence="13" id="KW-1185">Reference proteome</keyword>
<name>A0A126T462_9GAMM</name>
<dbReference type="OrthoDB" id="9775513at2"/>
<dbReference type="Gene3D" id="2.40.50.100">
    <property type="match status" value="1"/>
</dbReference>
<dbReference type="Proteomes" id="UP000030512">
    <property type="component" value="Chromosome"/>
</dbReference>
<dbReference type="InterPro" id="IPR058982">
    <property type="entry name" value="Beta-barrel_AprE"/>
</dbReference>
<dbReference type="AlphaFoldDB" id="A0A126T462"/>
<dbReference type="Pfam" id="PF26002">
    <property type="entry name" value="Beta-barrel_AprE"/>
    <property type="match status" value="1"/>
</dbReference>
<evidence type="ECO:0000256" key="7">
    <source>
        <dbReference type="ARBA" id="ARBA00022989"/>
    </source>
</evidence>
<dbReference type="Pfam" id="PF25988">
    <property type="entry name" value="HH_CyaD"/>
    <property type="match status" value="1"/>
</dbReference>
<keyword evidence="5 9" id="KW-0997">Cell inner membrane</keyword>
<reference evidence="12 13" key="1">
    <citation type="journal article" date="2015" name="Environ. Microbiol.">
        <title>Methane oxidation coupled to nitrate reduction under hypoxia by the Gammaproteobacterium Methylomonas denitrificans, sp. nov. type strain FJG1.</title>
        <authorList>
            <person name="Kits K.D."/>
            <person name="Klotz M.G."/>
            <person name="Stein L.Y."/>
        </authorList>
    </citation>
    <scope>NUCLEOTIDE SEQUENCE [LARGE SCALE GENOMIC DNA]</scope>
    <source>
        <strain evidence="12 13">FJG1</strain>
    </source>
</reference>
<evidence type="ECO:0000256" key="2">
    <source>
        <dbReference type="ARBA" id="ARBA00009477"/>
    </source>
</evidence>
<evidence type="ECO:0000313" key="13">
    <source>
        <dbReference type="Proteomes" id="UP000030512"/>
    </source>
</evidence>
<evidence type="ECO:0000256" key="5">
    <source>
        <dbReference type="ARBA" id="ARBA00022519"/>
    </source>
</evidence>
<dbReference type="EMBL" id="CP014476">
    <property type="protein sequence ID" value="AMK76857.1"/>
    <property type="molecule type" value="Genomic_DNA"/>
</dbReference>
<evidence type="ECO:0000256" key="1">
    <source>
        <dbReference type="ARBA" id="ARBA00004377"/>
    </source>
</evidence>
<dbReference type="PANTHER" id="PTHR30386:SF27">
    <property type="entry name" value="MEMBRANE FUSION PROTEIN (MFP) FAMILY PROTEIN"/>
    <property type="match status" value="1"/>
</dbReference>
<dbReference type="PROSITE" id="PS00543">
    <property type="entry name" value="HLYD_FAMILY"/>
    <property type="match status" value="1"/>
</dbReference>
<keyword evidence="6" id="KW-0812">Transmembrane</keyword>
<comment type="subcellular location">
    <subcellularLocation>
        <location evidence="1 9">Cell inner membrane</location>
        <topology evidence="1 9">Single-pass membrane protein</topology>
    </subcellularLocation>
</comment>
<dbReference type="STRING" id="1538553.JT25_010205"/>
<dbReference type="PRINTS" id="PR01490">
    <property type="entry name" value="RTXTOXIND"/>
</dbReference>
<accession>A0A126T462</accession>
<keyword evidence="4 9" id="KW-1003">Cell membrane</keyword>
<protein>
    <recommendedName>
        <fullName evidence="9">Membrane fusion protein (MFP) family protein</fullName>
    </recommendedName>
</protein>
<keyword evidence="3 9" id="KW-0813">Transport</keyword>
<evidence type="ECO:0000256" key="4">
    <source>
        <dbReference type="ARBA" id="ARBA00022475"/>
    </source>
</evidence>
<dbReference type="InterPro" id="IPR050739">
    <property type="entry name" value="MFP"/>
</dbReference>
<dbReference type="RefSeq" id="WP_036278328.1">
    <property type="nucleotide sequence ID" value="NZ_CP014476.1"/>
</dbReference>
<evidence type="ECO:0000259" key="11">
    <source>
        <dbReference type="Pfam" id="PF26002"/>
    </source>
</evidence>
<dbReference type="Gene3D" id="2.40.30.170">
    <property type="match status" value="1"/>
</dbReference>
<feature type="domain" description="CyaD-like alpha-helical hairpin" evidence="10">
    <location>
        <begin position="127"/>
        <end position="327"/>
    </location>
</feature>
<keyword evidence="7" id="KW-1133">Transmembrane helix</keyword>
<proteinExistence type="inferred from homology"/>
<evidence type="ECO:0000313" key="12">
    <source>
        <dbReference type="EMBL" id="AMK76857.1"/>
    </source>
</evidence>
<dbReference type="SUPFAM" id="SSF111369">
    <property type="entry name" value="HlyD-like secretion proteins"/>
    <property type="match status" value="1"/>
</dbReference>
<evidence type="ECO:0000256" key="3">
    <source>
        <dbReference type="ARBA" id="ARBA00022448"/>
    </source>
</evidence>
<evidence type="ECO:0000256" key="6">
    <source>
        <dbReference type="ARBA" id="ARBA00022692"/>
    </source>
</evidence>
<dbReference type="GO" id="GO:0005886">
    <property type="term" value="C:plasma membrane"/>
    <property type="evidence" value="ECO:0007669"/>
    <property type="project" value="UniProtKB-SubCell"/>
</dbReference>